<evidence type="ECO:0000313" key="4">
    <source>
        <dbReference type="EMBL" id="GAA1649475.1"/>
    </source>
</evidence>
<protein>
    <submittedName>
        <fullName evidence="4">Sulfatase</fullName>
    </submittedName>
</protein>
<keyword evidence="1" id="KW-0479">Metal-binding</keyword>
<dbReference type="PANTHER" id="PTHR45953">
    <property type="entry name" value="IDURONATE 2-SULFATASE"/>
    <property type="match status" value="1"/>
</dbReference>
<evidence type="ECO:0000259" key="3">
    <source>
        <dbReference type="Pfam" id="PF00884"/>
    </source>
</evidence>
<dbReference type="PANTHER" id="PTHR45953:SF1">
    <property type="entry name" value="IDURONATE 2-SULFATASE"/>
    <property type="match status" value="1"/>
</dbReference>
<organism evidence="4 5">
    <name type="scientific">Nonomuraea maheshkhaliensis</name>
    <dbReference type="NCBI Taxonomy" id="419590"/>
    <lineage>
        <taxon>Bacteria</taxon>
        <taxon>Bacillati</taxon>
        <taxon>Actinomycetota</taxon>
        <taxon>Actinomycetes</taxon>
        <taxon>Streptosporangiales</taxon>
        <taxon>Streptosporangiaceae</taxon>
        <taxon>Nonomuraea</taxon>
    </lineage>
</organism>
<sequence>MKAIVVMFDSLNRRHLPPYGAEGVHAPNFARLAERATTFDNCYAGSMPCMPARREMHTGRYNFLHRGWGPLEPFDDSVPQLLTDAGVHTHLATDHAHYWEDGGATYHNRFRTYEFFRGQEGDFWKGQVADPEMPEDLRRVRRPAYRQDWVNRRYLADEADHPQTLTFDAGLHFLDVNHAEDGWFLQIETFDPHEPFFSYQRYHDLYPEDYDGPHLDWPDYAQVLETPEQVAHVRNRYAALLSMCDRSLGRVLDRMDELDLWRDTLLMVVTDHGFLLGEHGWWGKNVPPWYDETIHTPLFVWDPRSAQAAGEHRSALVQTIDFGPTLLEWFGLPCPPDMQGRPLGQVVASDRPVRQAALFGAFGGHVSVTDGRYVYMRAPEGPSNGPLFEYTLMPTHMMARFRPEELREAELVAPFAFTKDVPVLRTSGQAMSNPHTFGTLLFDLQEDPEQQRPLIDDALEARMIRLLVGLMRDGDAPAEQYERLGLPAHDEPDERHLQVRRQWTRVVAAREPVRREDYPDGPLSVHTPLRELLTDPAARALLDQRLPGLLSGPLAAMAGPLSLVEIAATAIGLLPRKRLAELSDALLGLCAAEAAT</sequence>
<keyword evidence="5" id="KW-1185">Reference proteome</keyword>
<feature type="domain" description="Sulfatase N-terminal" evidence="3">
    <location>
        <begin position="4"/>
        <end position="331"/>
    </location>
</feature>
<dbReference type="Proteomes" id="UP001500064">
    <property type="component" value="Unassembled WGS sequence"/>
</dbReference>
<evidence type="ECO:0000256" key="1">
    <source>
        <dbReference type="ARBA" id="ARBA00022723"/>
    </source>
</evidence>
<dbReference type="SUPFAM" id="SSF53649">
    <property type="entry name" value="Alkaline phosphatase-like"/>
    <property type="match status" value="1"/>
</dbReference>
<dbReference type="Pfam" id="PF00884">
    <property type="entry name" value="Sulfatase"/>
    <property type="match status" value="1"/>
</dbReference>
<dbReference type="EMBL" id="BAAAMU010000041">
    <property type="protein sequence ID" value="GAA1649475.1"/>
    <property type="molecule type" value="Genomic_DNA"/>
</dbReference>
<accession>A0ABN2FJ75</accession>
<gene>
    <name evidence="4" type="ORF">GCM10009733_053180</name>
</gene>
<proteinExistence type="predicted"/>
<dbReference type="CDD" id="cd16148">
    <property type="entry name" value="sulfatase_like"/>
    <property type="match status" value="1"/>
</dbReference>
<comment type="caution">
    <text evidence="4">The sequence shown here is derived from an EMBL/GenBank/DDBJ whole genome shotgun (WGS) entry which is preliminary data.</text>
</comment>
<dbReference type="RefSeq" id="WP_346108997.1">
    <property type="nucleotide sequence ID" value="NZ_BAAAMU010000041.1"/>
</dbReference>
<keyword evidence="2" id="KW-0378">Hydrolase</keyword>
<name>A0ABN2FJ75_9ACTN</name>
<dbReference type="InterPro" id="IPR017850">
    <property type="entry name" value="Alkaline_phosphatase_core_sf"/>
</dbReference>
<evidence type="ECO:0000313" key="5">
    <source>
        <dbReference type="Proteomes" id="UP001500064"/>
    </source>
</evidence>
<dbReference type="Gene3D" id="3.40.720.10">
    <property type="entry name" value="Alkaline Phosphatase, subunit A"/>
    <property type="match status" value="1"/>
</dbReference>
<evidence type="ECO:0000256" key="2">
    <source>
        <dbReference type="ARBA" id="ARBA00022801"/>
    </source>
</evidence>
<reference evidence="4 5" key="1">
    <citation type="journal article" date="2019" name="Int. J. Syst. Evol. Microbiol.">
        <title>The Global Catalogue of Microorganisms (GCM) 10K type strain sequencing project: providing services to taxonomists for standard genome sequencing and annotation.</title>
        <authorList>
            <consortium name="The Broad Institute Genomics Platform"/>
            <consortium name="The Broad Institute Genome Sequencing Center for Infectious Disease"/>
            <person name="Wu L."/>
            <person name="Ma J."/>
        </authorList>
    </citation>
    <scope>NUCLEOTIDE SEQUENCE [LARGE SCALE GENOMIC DNA]</scope>
    <source>
        <strain evidence="4 5">JCM 13929</strain>
    </source>
</reference>
<dbReference type="InterPro" id="IPR000917">
    <property type="entry name" value="Sulfatase_N"/>
</dbReference>